<evidence type="ECO:0000313" key="2">
    <source>
        <dbReference type="Proteomes" id="UP000064967"/>
    </source>
</evidence>
<proteinExistence type="predicted"/>
<protein>
    <submittedName>
        <fullName evidence="1">Uncharacterized protein</fullName>
    </submittedName>
</protein>
<reference evidence="1 2" key="1">
    <citation type="submission" date="2015-08" db="EMBL/GenBank/DDBJ databases">
        <authorList>
            <person name="Babu N.S."/>
            <person name="Beckwith C.J."/>
            <person name="Beseler K.G."/>
            <person name="Brison A."/>
            <person name="Carone J.V."/>
            <person name="Caskin T.P."/>
            <person name="Diamond M."/>
            <person name="Durham M.E."/>
            <person name="Foxe J.M."/>
            <person name="Go M."/>
            <person name="Henderson B.A."/>
            <person name="Jones I.B."/>
            <person name="McGettigan J.A."/>
            <person name="Micheletti S.J."/>
            <person name="Nasrallah M.E."/>
            <person name="Ortiz D."/>
            <person name="Piller C.R."/>
            <person name="Privatt S.R."/>
            <person name="Schneider S.L."/>
            <person name="Sharp S."/>
            <person name="Smith T.C."/>
            <person name="Stanton J.D."/>
            <person name="Ullery H.E."/>
            <person name="Wilson R.J."/>
            <person name="Serrano M.G."/>
            <person name="Buck G."/>
            <person name="Lee V."/>
            <person name="Wang Y."/>
            <person name="Carvalho R."/>
            <person name="Voegtly L."/>
            <person name="Shi R."/>
            <person name="Duckworth R."/>
            <person name="Johnson A."/>
            <person name="Loviza R."/>
            <person name="Walstead R."/>
            <person name="Shah Z."/>
            <person name="Kiflezghi M."/>
            <person name="Wade K."/>
            <person name="Ball S.L."/>
            <person name="Bradley K.W."/>
            <person name="Asai D.J."/>
            <person name="Bowman C.A."/>
            <person name="Russell D.A."/>
            <person name="Pope W.H."/>
            <person name="Jacobs-Sera D."/>
            <person name="Hendrix R.W."/>
            <person name="Hatfull G.F."/>
        </authorList>
    </citation>
    <scope>NUCLEOTIDE SEQUENCE [LARGE SCALE GENOMIC DNA]</scope>
    <source>
        <strain evidence="1 2">DSM 27648</strain>
    </source>
</reference>
<name>A0A0K1PRE4_9BACT</name>
<accession>A0A0K1PRE4</accession>
<dbReference type="Proteomes" id="UP000064967">
    <property type="component" value="Chromosome"/>
</dbReference>
<evidence type="ECO:0000313" key="1">
    <source>
        <dbReference type="EMBL" id="AKU95684.1"/>
    </source>
</evidence>
<organism evidence="1 2">
    <name type="scientific">Labilithrix luteola</name>
    <dbReference type="NCBI Taxonomy" id="1391654"/>
    <lineage>
        <taxon>Bacteria</taxon>
        <taxon>Pseudomonadati</taxon>
        <taxon>Myxococcota</taxon>
        <taxon>Polyangia</taxon>
        <taxon>Polyangiales</taxon>
        <taxon>Labilitrichaceae</taxon>
        <taxon>Labilithrix</taxon>
    </lineage>
</organism>
<keyword evidence="2" id="KW-1185">Reference proteome</keyword>
<dbReference type="KEGG" id="llu:AKJ09_02348"/>
<gene>
    <name evidence="1" type="ORF">AKJ09_02348</name>
</gene>
<dbReference type="AlphaFoldDB" id="A0A0K1PRE4"/>
<sequence length="38" mass="4121">MRAINPEIVSFRSWLAGSGRKAFDEALGAGGARNRTRT</sequence>
<dbReference type="EMBL" id="CP012333">
    <property type="protein sequence ID" value="AKU95684.1"/>
    <property type="molecule type" value="Genomic_DNA"/>
</dbReference>